<comment type="caution">
    <text evidence="5">The sequence shown here is derived from an EMBL/GenBank/DDBJ whole genome shotgun (WGS) entry which is preliminary data.</text>
</comment>
<dbReference type="InterPro" id="IPR050708">
    <property type="entry name" value="T6SS_VgrG/RHS"/>
</dbReference>
<dbReference type="PANTHER" id="PTHR32305:SF15">
    <property type="entry name" value="PROTEIN RHSA-RELATED"/>
    <property type="match status" value="1"/>
</dbReference>
<dbReference type="PRINTS" id="PR00394">
    <property type="entry name" value="RHSPROTEIN"/>
</dbReference>
<dbReference type="Pfam" id="PF25023">
    <property type="entry name" value="TEN_YD-shell"/>
    <property type="match status" value="1"/>
</dbReference>
<dbReference type="NCBIfam" id="TIGR03696">
    <property type="entry name" value="Rhs_assc_core"/>
    <property type="match status" value="1"/>
</dbReference>
<dbReference type="EMBL" id="BAAAFO010000003">
    <property type="protein sequence ID" value="GAA0255403.1"/>
    <property type="molecule type" value="Genomic_DNA"/>
</dbReference>
<evidence type="ECO:0000259" key="4">
    <source>
        <dbReference type="Pfam" id="PF25023"/>
    </source>
</evidence>
<evidence type="ECO:0000256" key="3">
    <source>
        <dbReference type="SAM" id="SignalP"/>
    </source>
</evidence>
<feature type="domain" description="Teneurin-like YD-shell" evidence="4">
    <location>
        <begin position="147"/>
        <end position="423"/>
    </location>
</feature>
<accession>A0ABP3E851</accession>
<keyword evidence="3" id="KW-0732">Signal</keyword>
<keyword evidence="1" id="KW-0677">Repeat</keyword>
<keyword evidence="6" id="KW-1185">Reference proteome</keyword>
<organism evidence="5 6">
    <name type="scientific">Rhodanobacter caeni</name>
    <dbReference type="NCBI Taxonomy" id="657654"/>
    <lineage>
        <taxon>Bacteria</taxon>
        <taxon>Pseudomonadati</taxon>
        <taxon>Pseudomonadota</taxon>
        <taxon>Gammaproteobacteria</taxon>
        <taxon>Lysobacterales</taxon>
        <taxon>Rhodanobacteraceae</taxon>
        <taxon>Rhodanobacter</taxon>
    </lineage>
</organism>
<evidence type="ECO:0000313" key="6">
    <source>
        <dbReference type="Proteomes" id="UP001500657"/>
    </source>
</evidence>
<keyword evidence="2" id="KW-0175">Coiled coil</keyword>
<evidence type="ECO:0000313" key="5">
    <source>
        <dbReference type="EMBL" id="GAA0255403.1"/>
    </source>
</evidence>
<gene>
    <name evidence="5" type="ORF">GCM10009126_20710</name>
</gene>
<feature type="coiled-coil region" evidence="2">
    <location>
        <begin position="527"/>
        <end position="554"/>
    </location>
</feature>
<dbReference type="PANTHER" id="PTHR32305">
    <property type="match status" value="1"/>
</dbReference>
<dbReference type="Proteomes" id="UP001500657">
    <property type="component" value="Unassembled WGS sequence"/>
</dbReference>
<feature type="chain" id="PRO_5047202561" description="Teneurin-like YD-shell domain-containing protein" evidence="3">
    <location>
        <begin position="37"/>
        <end position="587"/>
    </location>
</feature>
<reference evidence="6" key="1">
    <citation type="journal article" date="2019" name="Int. J. Syst. Evol. Microbiol.">
        <title>The Global Catalogue of Microorganisms (GCM) 10K type strain sequencing project: providing services to taxonomists for standard genome sequencing and annotation.</title>
        <authorList>
            <consortium name="The Broad Institute Genomics Platform"/>
            <consortium name="The Broad Institute Genome Sequencing Center for Infectious Disease"/>
            <person name="Wu L."/>
            <person name="Ma J."/>
        </authorList>
    </citation>
    <scope>NUCLEOTIDE SEQUENCE [LARGE SCALE GENOMIC DNA]</scope>
    <source>
        <strain evidence="6">JCM 16242</strain>
    </source>
</reference>
<protein>
    <recommendedName>
        <fullName evidence="4">Teneurin-like YD-shell domain-containing protein</fullName>
    </recommendedName>
</protein>
<sequence>MVQGRSATEAQGNGVRQYLQGWLLVAAALTTAYASAAQPTNVLPVPTDRVDIFRCDTTYNYTPGNRLGGIVYPSGTVATYGRDANGRVNAISARSAGQTTAVPVVSDVTYLPFGPVQDVVYGDGSLTLKRTFDLNYQGTDIQGLGLDLHVRRDANGNIVALHEGRFITHAAEQRYRYDALQRLTDKIGPWGFFSDHYDYNATGDRQSRERAGLLTERYTYQPGTHRLGGIATPGWHGWKTADVLSDAAGNIVRMPRQGQALDLDYAANNRLAQVAKAGRVVGSYVYDANGLRAQKTTSSHARQFIYDDQAHLLGDYTPDTQQKREYLWLEGNLVATLDTSARGVSIHYVGTDFLGTPRRVVNAGGYPVWGWAYAGEVFGDTPALGSYDLAMRFPGQYHDAESGLNYNVHRDYDAATGRYVESDPIGLRGGLSSYAYVGSNPVNASDLLGLFHLSRKSGPEGGVWCDHGAWKTWVKVPDQYKSCPQIGICAVAHEQSHIEDVDRDNPGLCHWYSNLIGGLYLAEDTDAEAMATEYKAFNTELDCLERLLKQEKCEGDGCRPLIEWRESTIKQYYIPKVLGGSYGSVDD</sequence>
<name>A0ABP3E851_9GAMM</name>
<proteinExistence type="predicted"/>
<evidence type="ECO:0000256" key="1">
    <source>
        <dbReference type="ARBA" id="ARBA00022737"/>
    </source>
</evidence>
<dbReference type="Gene3D" id="2.180.10.10">
    <property type="entry name" value="RHS repeat-associated core"/>
    <property type="match status" value="1"/>
</dbReference>
<dbReference type="InterPro" id="IPR056823">
    <property type="entry name" value="TEN-like_YD-shell"/>
</dbReference>
<dbReference type="InterPro" id="IPR022385">
    <property type="entry name" value="Rhs_assc_core"/>
</dbReference>
<evidence type="ECO:0000256" key="2">
    <source>
        <dbReference type="SAM" id="Coils"/>
    </source>
</evidence>
<feature type="signal peptide" evidence="3">
    <location>
        <begin position="1"/>
        <end position="36"/>
    </location>
</feature>